<evidence type="ECO:0000256" key="10">
    <source>
        <dbReference type="PIRSR" id="PIRSR601088-3"/>
    </source>
</evidence>
<dbReference type="InterPro" id="IPR019802">
    <property type="entry name" value="GlycHydrolase_4_CS"/>
</dbReference>
<feature type="site" description="Increases basicity of active site Tyr" evidence="11">
    <location>
        <position position="110"/>
    </location>
</feature>
<dbReference type="InterPro" id="IPR036291">
    <property type="entry name" value="NAD(P)-bd_dom_sf"/>
</dbReference>
<comment type="caution">
    <text evidence="14">The sequence shown here is derived from an EMBL/GenBank/DDBJ whole genome shotgun (WGS) entry which is preliminary data.</text>
</comment>
<protein>
    <submittedName>
        <fullName evidence="14">6-phospho-alpha-glucosidase</fullName>
    </submittedName>
</protein>
<feature type="binding site" evidence="9">
    <location>
        <position position="148"/>
    </location>
    <ligand>
        <name>substrate</name>
    </ligand>
</feature>
<evidence type="ECO:0000313" key="15">
    <source>
        <dbReference type="Proteomes" id="UP000879542"/>
    </source>
</evidence>
<feature type="binding site" evidence="9">
    <location>
        <position position="283"/>
    </location>
    <ligand>
        <name>substrate</name>
    </ligand>
</feature>
<name>A0A9P4D8D6_CLODI</name>
<organism evidence="14 15">
    <name type="scientific">Clostridioides difficile</name>
    <name type="common">Peptoclostridium difficile</name>
    <dbReference type="NCBI Taxonomy" id="1496"/>
    <lineage>
        <taxon>Bacteria</taxon>
        <taxon>Bacillati</taxon>
        <taxon>Bacillota</taxon>
        <taxon>Clostridia</taxon>
        <taxon>Peptostreptococcales</taxon>
        <taxon>Peptostreptococcaceae</taxon>
        <taxon>Clostridioides</taxon>
    </lineage>
</organism>
<dbReference type="PANTHER" id="PTHR32092:SF14">
    <property type="entry name" value="MALTOSE-6'-PHOSPHATE GLUCOSIDASE"/>
    <property type="match status" value="1"/>
</dbReference>
<keyword evidence="7 12" id="KW-0326">Glycosidase</keyword>
<keyword evidence="6 10" id="KW-0464">Manganese</keyword>
<dbReference type="PRINTS" id="PR00732">
    <property type="entry name" value="GLHYDRLASE4"/>
</dbReference>
<evidence type="ECO:0000256" key="7">
    <source>
        <dbReference type="ARBA" id="ARBA00023295"/>
    </source>
</evidence>
<dbReference type="InterPro" id="IPR022616">
    <property type="entry name" value="Glyco_hydro_4_C"/>
</dbReference>
<reference evidence="14" key="2">
    <citation type="submission" date="2021-06" db="EMBL/GenBank/DDBJ databases">
        <authorList>
            <consortium name="NCBI Pathogen Detection Project"/>
        </authorList>
    </citation>
    <scope>NUCLEOTIDE SEQUENCE</scope>
    <source>
        <strain evidence="14">Clostridioides</strain>
    </source>
</reference>
<dbReference type="GO" id="GO:0016616">
    <property type="term" value="F:oxidoreductase activity, acting on the CH-OH group of donors, NAD or NADP as acceptor"/>
    <property type="evidence" value="ECO:0007669"/>
    <property type="project" value="InterPro"/>
</dbReference>
<evidence type="ECO:0000256" key="4">
    <source>
        <dbReference type="ARBA" id="ARBA00022801"/>
    </source>
</evidence>
<proteinExistence type="inferred from homology"/>
<feature type="binding site" evidence="10">
    <location>
        <position position="201"/>
    </location>
    <ligand>
        <name>Mn(2+)</name>
        <dbReference type="ChEBI" id="CHEBI:29035"/>
    </ligand>
</feature>
<dbReference type="InterPro" id="IPR001088">
    <property type="entry name" value="Glyco_hydro_4"/>
</dbReference>
<dbReference type="PANTHER" id="PTHR32092">
    <property type="entry name" value="6-PHOSPHO-BETA-GLUCOSIDASE-RELATED"/>
    <property type="match status" value="1"/>
</dbReference>
<dbReference type="SUPFAM" id="SSF56327">
    <property type="entry name" value="LDH C-terminal domain-like"/>
    <property type="match status" value="1"/>
</dbReference>
<evidence type="ECO:0000256" key="9">
    <source>
        <dbReference type="PIRSR" id="PIRSR601088-2"/>
    </source>
</evidence>
<feature type="active site" description="Proton acceptor" evidence="8">
    <location>
        <position position="263"/>
    </location>
</feature>
<keyword evidence="10" id="KW-0170">Cobalt</keyword>
<dbReference type="PROSITE" id="PS01324">
    <property type="entry name" value="GLYCOSYL_HYDROL_F4"/>
    <property type="match status" value="1"/>
</dbReference>
<keyword evidence="4 12" id="KW-0378">Hydrolase</keyword>
<keyword evidence="10" id="KW-0408">Iron</keyword>
<evidence type="ECO:0000256" key="6">
    <source>
        <dbReference type="ARBA" id="ARBA00023211"/>
    </source>
</evidence>
<evidence type="ECO:0000256" key="2">
    <source>
        <dbReference type="ARBA" id="ARBA00011881"/>
    </source>
</evidence>
<dbReference type="AlphaFoldDB" id="A0A9P4D8D6"/>
<evidence type="ECO:0000259" key="13">
    <source>
        <dbReference type="Pfam" id="PF11975"/>
    </source>
</evidence>
<dbReference type="GO" id="GO:0046872">
    <property type="term" value="F:metal ion binding"/>
    <property type="evidence" value="ECO:0007669"/>
    <property type="project" value="UniProtKB-KW"/>
</dbReference>
<accession>A0A9P4D8D6</accession>
<feature type="domain" description="Glycosyl hydrolase family 4 C-terminal" evidence="13">
    <location>
        <begin position="196"/>
        <end position="415"/>
    </location>
</feature>
<evidence type="ECO:0000256" key="3">
    <source>
        <dbReference type="ARBA" id="ARBA00022723"/>
    </source>
</evidence>
<evidence type="ECO:0000256" key="11">
    <source>
        <dbReference type="PIRSR" id="PIRSR601088-4"/>
    </source>
</evidence>
<sequence length="453" mass="51271">MKKRYNIAIVGGGSTWTPGLLKSLCKMSDRFPLNKVTMLDVVEERQRLIGEFGKILFKEEYPKATLEYTTNPDEAFIDVDFVFVQMRTGGLKMRELDEKIPLQFGLVGQETCGAGGFAYGLRSIGDMIEMVKNVRKYSPKAWILNYTNPAAIVAEALKRVFPDDKRLLNMCDQPVNLLRSYGRLLGMDSRTFEPVYFGLNHFGWFTHLYDKNGEDLVPKIKALVANSGFQPVDAEQRDKSWLDTYGMVKDMLEDVPDYLPNTYVQYYLYPDKKVAKSNINCTRAREVMNGREKRVFEECKSVIEKGTSIGSNLVHNDAHGEFIVEVAEAIAHNKQQIAIVITENNGAINNLPDDAMVEVAAILTKNGPRPLHVGNIPTFYKGLLEGQLAYEKLAVDAYFEQSYEKAILSLTLNRTIISPTKARQVLDALIKVNKDYWPTLYKENEKESGISLN</sequence>
<comment type="cofactor">
    <cofactor evidence="12">
        <name>NAD(+)</name>
        <dbReference type="ChEBI" id="CHEBI:57540"/>
    </cofactor>
    <text evidence="12">Binds 1 NAD(+) per subunit.</text>
</comment>
<dbReference type="GO" id="GO:0004553">
    <property type="term" value="F:hydrolase activity, hydrolyzing O-glycosyl compounds"/>
    <property type="evidence" value="ECO:0007669"/>
    <property type="project" value="InterPro"/>
</dbReference>
<dbReference type="GO" id="GO:0005975">
    <property type="term" value="P:carbohydrate metabolic process"/>
    <property type="evidence" value="ECO:0007669"/>
    <property type="project" value="InterPro"/>
</dbReference>
<dbReference type="Gene3D" id="3.40.50.720">
    <property type="entry name" value="NAD(P)-binding Rossmann-like Domain"/>
    <property type="match status" value="1"/>
</dbReference>
<reference evidence="14" key="1">
    <citation type="journal article" date="2018" name="Genome Biol.">
        <title>SKESA: strategic k-mer extension for scrupulous assemblies.</title>
        <authorList>
            <person name="Souvorov A."/>
            <person name="Agarwala R."/>
            <person name="Lipman D.J."/>
        </authorList>
    </citation>
    <scope>NUCLEOTIDE SEQUENCE</scope>
    <source>
        <strain evidence="14">Clostridioides</strain>
    </source>
</reference>
<gene>
    <name evidence="14" type="ORF">KRQ00_000503</name>
</gene>
<dbReference type="CDD" id="cd05298">
    <property type="entry name" value="GH4_GlvA_pagL_like"/>
    <property type="match status" value="1"/>
</dbReference>
<evidence type="ECO:0000256" key="8">
    <source>
        <dbReference type="PIRSR" id="PIRSR601088-1"/>
    </source>
</evidence>
<dbReference type="EMBL" id="DAEQIJ010000002">
    <property type="protein sequence ID" value="HBH2618778.1"/>
    <property type="molecule type" value="Genomic_DNA"/>
</dbReference>
<dbReference type="Proteomes" id="UP000879542">
    <property type="component" value="Unassembled WGS sequence"/>
</dbReference>
<feature type="binding site" evidence="9">
    <location>
        <position position="94"/>
    </location>
    <ligand>
        <name>substrate</name>
    </ligand>
</feature>
<evidence type="ECO:0000256" key="1">
    <source>
        <dbReference type="ARBA" id="ARBA00010141"/>
    </source>
</evidence>
<keyword evidence="10" id="KW-0533">Nickel</keyword>
<feature type="active site" description="Proton donor" evidence="8">
    <location>
        <position position="172"/>
    </location>
</feature>
<keyword evidence="5 12" id="KW-0520">NAD</keyword>
<dbReference type="Pfam" id="PF02056">
    <property type="entry name" value="Glyco_hydro_4"/>
    <property type="match status" value="1"/>
</dbReference>
<dbReference type="Gene3D" id="3.90.110.10">
    <property type="entry name" value="Lactate dehydrogenase/glycoside hydrolase, family 4, C-terminal"/>
    <property type="match status" value="1"/>
</dbReference>
<evidence type="ECO:0000256" key="12">
    <source>
        <dbReference type="RuleBase" id="RU361152"/>
    </source>
</evidence>
<evidence type="ECO:0000313" key="14">
    <source>
        <dbReference type="EMBL" id="HBH2618778.1"/>
    </source>
</evidence>
<comment type="similarity">
    <text evidence="1 12">Belongs to the glycosyl hydrolase 4 family.</text>
</comment>
<dbReference type="InterPro" id="IPR015955">
    <property type="entry name" value="Lactate_DH/Glyco_Ohase_4_C"/>
</dbReference>
<keyword evidence="3 10" id="KW-0479">Metal-binding</keyword>
<comment type="subunit">
    <text evidence="2">Homotetramer.</text>
</comment>
<dbReference type="RefSeq" id="WP_003428207.1">
    <property type="nucleotide sequence ID" value="NZ_AP025558.1"/>
</dbReference>
<feature type="binding site" evidence="10">
    <location>
        <position position="171"/>
    </location>
    <ligand>
        <name>Mn(2+)</name>
        <dbReference type="ChEBI" id="CHEBI:29035"/>
    </ligand>
</feature>
<dbReference type="Pfam" id="PF11975">
    <property type="entry name" value="Glyco_hydro_4C"/>
    <property type="match status" value="1"/>
</dbReference>
<dbReference type="SUPFAM" id="SSF51735">
    <property type="entry name" value="NAD(P)-binding Rossmann-fold domains"/>
    <property type="match status" value="1"/>
</dbReference>
<evidence type="ECO:0000256" key="5">
    <source>
        <dbReference type="ARBA" id="ARBA00023027"/>
    </source>
</evidence>